<sequence>MGSVAVLAMAEDVVAGRQPLHPFFTPNRLPAPAVEQCPTSDSHKPADDSILSTDGAISEKPDDDTLEKASSRQAKRRKGNPETGDTGDDDPPKKPRAKKRTKHSNGPIVNHFIKLDKGSEGAANENGGTENTAPGVSQQEEGGLLSVTQGDQVQDGGPATGLRAAQLLDNCGNSNHTPLPPSQVPPSMTDGNAEKPKKLLKLNTRTGTIGSPPKPKPAKVVEGKTEDGKKRSPKAGGKPASRIMRIVYGTDPETRIRVGEKIDNILSGQCPTPPPPKPTEPLQPTVQETPGPEIAKPKAPKSLKTPHPFFSGKAKKSNAPSEEPGRSKPEPSAARPKLFTATPCSPKKPRAGAPSAWKPQFGTKSMRLKFPGSKLPAWPSRDMMHVRGGEPDLGGVQDLPLIISSRKSKGHAVKLNSPESILDSITRGLDVPAVAEAVRNINTDEPSPAPPELRIPQKHFESGSKLQSRILPELRTFKKTSSLTKKTAEGKRLAAGNDGRAQPPPQLASLFSSISSCLSAFDKSQCETANWVQKYAPTAAVEVLQPGKEAFLLREWLQALMVQSVDTGSTENDKSKKAKGPAAGKKKKRKKMDGFIVSSGDEAYELEEESDGEDWLPSGSRGIMRKTVVRPGILSKVKEAAKIANSLVISGPHGCGKTASVYAVAKELDFEVFEINSCSRRNGKDILDKIGDMTRNHLVQQRQPSNQAGDGDSEAPEDEVAKDIKSGKQATMNAFFKPQAIATKPKAAPQASAPVQQKEAKKEPSRNQRQSLILLEEVDILYAEDKQFWATVLELISQSKRPFIMTCNDETLVPLLTLKLHGIFRLSPPPRELAIDRLLLVAANEGHALARDAIEALYESRNCDLRAATMDLQYWCQIGVGDRRGGFDWFYLRWPKGIDLDENKEVVRVVSEGTYKAGMNWLGRDSIVDPKTSPRLIEEEILDQTWELWGLDDGHWQGSAGLSFWADSINHVAATPTGRLGALQVFDDLSEAMSMADISSCKSFAAFTGEPLDVTAPDLPAKARDDFILGLPYLDTTSITQYDSLTTLLPSAIKSLAKSCLQTRTEALQNHSTPELNPLDESHAITCIQNSFKHPPAGTPAISRIDFAFAFDPIAVADTGPLQAVSYLDPSVFDRALKLITLDVAPFVRSIVAYDLHLQKQRLRLSNLVSEGGGGVKAAQPSSSSSSSSSLGPAKRMRTTRAALSALEGGSRSTVRSERWFKANINPHLVMRTAGTGWWGEDSGFLLGDAVEEGGSSKIPAAGCGVDSEEEQSDIHPPKKPLPRGTRGRKRKKPVVLEDSGDELASEPIGSEVTLGIAAEVSTDAKAATNTAVAPIAEAATDIGAVQGFEVVAPPTGVQ</sequence>
<dbReference type="Proteomes" id="UP001174934">
    <property type="component" value="Unassembled WGS sequence"/>
</dbReference>
<dbReference type="SUPFAM" id="SSF52540">
    <property type="entry name" value="P-loop containing nucleoside triphosphate hydrolases"/>
    <property type="match status" value="1"/>
</dbReference>
<dbReference type="InterPro" id="IPR027417">
    <property type="entry name" value="P-loop_NTPase"/>
</dbReference>
<feature type="domain" description="ATPase AAA-type core" evidence="2">
    <location>
        <begin position="648"/>
        <end position="809"/>
    </location>
</feature>
<comment type="caution">
    <text evidence="3">The sequence shown here is derived from an EMBL/GenBank/DDBJ whole genome shotgun (WGS) entry which is preliminary data.</text>
</comment>
<feature type="compositionally biased region" description="Pro residues" evidence="1">
    <location>
        <begin position="271"/>
        <end position="281"/>
    </location>
</feature>
<keyword evidence="4" id="KW-1185">Reference proteome</keyword>
<evidence type="ECO:0000256" key="1">
    <source>
        <dbReference type="SAM" id="MobiDB-lite"/>
    </source>
</evidence>
<organism evidence="3 4">
    <name type="scientific">Bombardia bombarda</name>
    <dbReference type="NCBI Taxonomy" id="252184"/>
    <lineage>
        <taxon>Eukaryota</taxon>
        <taxon>Fungi</taxon>
        <taxon>Dikarya</taxon>
        <taxon>Ascomycota</taxon>
        <taxon>Pezizomycotina</taxon>
        <taxon>Sordariomycetes</taxon>
        <taxon>Sordariomycetidae</taxon>
        <taxon>Sordariales</taxon>
        <taxon>Lasiosphaeriaceae</taxon>
        <taxon>Bombardia</taxon>
    </lineage>
</organism>
<dbReference type="PANTHER" id="PTHR23389:SF21">
    <property type="entry name" value="ATPASE FAMILY AAA DOMAIN-CONTAINING PROTEIN 5"/>
    <property type="match status" value="1"/>
</dbReference>
<feature type="region of interest" description="Disordered" evidence="1">
    <location>
        <begin position="700"/>
        <end position="724"/>
    </location>
</feature>
<feature type="compositionally biased region" description="Polar residues" evidence="1">
    <location>
        <begin position="126"/>
        <end position="140"/>
    </location>
</feature>
<dbReference type="Gene3D" id="3.40.50.300">
    <property type="entry name" value="P-loop containing nucleotide triphosphate hydrolases"/>
    <property type="match status" value="1"/>
</dbReference>
<feature type="region of interest" description="Disordered" evidence="1">
    <location>
        <begin position="1174"/>
        <end position="1199"/>
    </location>
</feature>
<feature type="region of interest" description="Disordered" evidence="1">
    <location>
        <begin position="743"/>
        <end position="767"/>
    </location>
</feature>
<feature type="compositionally biased region" description="Basic and acidic residues" evidence="1">
    <location>
        <begin position="252"/>
        <end position="263"/>
    </location>
</feature>
<dbReference type="GO" id="GO:0003677">
    <property type="term" value="F:DNA binding"/>
    <property type="evidence" value="ECO:0007669"/>
    <property type="project" value="TreeGrafter"/>
</dbReference>
<feature type="compositionally biased region" description="Basic residues" evidence="1">
    <location>
        <begin position="94"/>
        <end position="103"/>
    </location>
</feature>
<gene>
    <name evidence="3" type="ORF">B0T17DRAFT_109779</name>
</gene>
<dbReference type="GO" id="GO:0016887">
    <property type="term" value="F:ATP hydrolysis activity"/>
    <property type="evidence" value="ECO:0007669"/>
    <property type="project" value="InterPro"/>
</dbReference>
<dbReference type="EMBL" id="JAULSR010000001">
    <property type="protein sequence ID" value="KAK0637433.1"/>
    <property type="molecule type" value="Genomic_DNA"/>
</dbReference>
<accession>A0AA40CH82</accession>
<name>A0AA40CH82_9PEZI</name>
<evidence type="ECO:0000313" key="4">
    <source>
        <dbReference type="Proteomes" id="UP001174934"/>
    </source>
</evidence>
<feature type="region of interest" description="Disordered" evidence="1">
    <location>
        <begin position="1259"/>
        <end position="1304"/>
    </location>
</feature>
<dbReference type="Pfam" id="PF00004">
    <property type="entry name" value="AAA"/>
    <property type="match status" value="1"/>
</dbReference>
<feature type="compositionally biased region" description="Basic residues" evidence="1">
    <location>
        <begin position="576"/>
        <end position="591"/>
    </location>
</feature>
<dbReference type="InterPro" id="IPR003959">
    <property type="entry name" value="ATPase_AAA_core"/>
</dbReference>
<feature type="region of interest" description="Disordered" evidence="1">
    <location>
        <begin position="567"/>
        <end position="591"/>
    </location>
</feature>
<proteinExistence type="predicted"/>
<evidence type="ECO:0000313" key="3">
    <source>
        <dbReference type="EMBL" id="KAK0637433.1"/>
    </source>
</evidence>
<dbReference type="GO" id="GO:0005524">
    <property type="term" value="F:ATP binding"/>
    <property type="evidence" value="ECO:0007669"/>
    <property type="project" value="InterPro"/>
</dbReference>
<feature type="region of interest" description="Disordered" evidence="1">
    <location>
        <begin position="20"/>
        <end position="140"/>
    </location>
</feature>
<dbReference type="GO" id="GO:0005634">
    <property type="term" value="C:nucleus"/>
    <property type="evidence" value="ECO:0007669"/>
    <property type="project" value="TreeGrafter"/>
</dbReference>
<protein>
    <recommendedName>
        <fullName evidence="2">ATPase AAA-type core domain-containing protein</fullName>
    </recommendedName>
</protein>
<feature type="region of interest" description="Disordered" evidence="1">
    <location>
        <begin position="481"/>
        <end position="503"/>
    </location>
</feature>
<feature type="compositionally biased region" description="Basic and acidic residues" evidence="1">
    <location>
        <begin position="219"/>
        <end position="230"/>
    </location>
</feature>
<feature type="compositionally biased region" description="Basic residues" evidence="1">
    <location>
        <begin position="1278"/>
        <end position="1294"/>
    </location>
</feature>
<evidence type="ECO:0000259" key="2">
    <source>
        <dbReference type="Pfam" id="PF00004"/>
    </source>
</evidence>
<feature type="region of interest" description="Disordered" evidence="1">
    <location>
        <begin position="169"/>
        <end position="394"/>
    </location>
</feature>
<dbReference type="PANTHER" id="PTHR23389">
    <property type="entry name" value="CHROMOSOME TRANSMISSION FIDELITY FACTOR 18"/>
    <property type="match status" value="1"/>
</dbReference>
<reference evidence="3" key="1">
    <citation type="submission" date="2023-06" db="EMBL/GenBank/DDBJ databases">
        <title>Genome-scale phylogeny and comparative genomics of the fungal order Sordariales.</title>
        <authorList>
            <consortium name="Lawrence Berkeley National Laboratory"/>
            <person name="Hensen N."/>
            <person name="Bonometti L."/>
            <person name="Westerberg I."/>
            <person name="Brannstrom I.O."/>
            <person name="Guillou S."/>
            <person name="Cros-Aarteil S."/>
            <person name="Calhoun S."/>
            <person name="Haridas S."/>
            <person name="Kuo A."/>
            <person name="Mondo S."/>
            <person name="Pangilinan J."/>
            <person name="Riley R."/>
            <person name="LaButti K."/>
            <person name="Andreopoulos B."/>
            <person name="Lipzen A."/>
            <person name="Chen C."/>
            <person name="Yanf M."/>
            <person name="Daum C."/>
            <person name="Ng V."/>
            <person name="Clum A."/>
            <person name="Steindorff A."/>
            <person name="Ohm R."/>
            <person name="Martin F."/>
            <person name="Silar P."/>
            <person name="Natvig D."/>
            <person name="Lalanne C."/>
            <person name="Gautier V."/>
            <person name="Ament-velasquez S.L."/>
            <person name="Kruys A."/>
            <person name="Hutchinson M.I."/>
            <person name="Powell A.J."/>
            <person name="Barry K."/>
            <person name="Miller A.N."/>
            <person name="Grigoriev I.V."/>
            <person name="Debuchy R."/>
            <person name="Gladieux P."/>
            <person name="Thoren M.H."/>
            <person name="Johannesson H."/>
        </authorList>
    </citation>
    <scope>NUCLEOTIDE SEQUENCE</scope>
    <source>
        <strain evidence="3">SMH3391-2</strain>
    </source>
</reference>